<gene>
    <name evidence="1" type="ORF">M408DRAFT_77805</name>
</gene>
<dbReference type="OrthoDB" id="428577at2759"/>
<name>A0A0C3AT90_SERVB</name>
<accession>A0A0C3AT90</accession>
<reference evidence="1 2" key="1">
    <citation type="submission" date="2014-04" db="EMBL/GenBank/DDBJ databases">
        <authorList>
            <consortium name="DOE Joint Genome Institute"/>
            <person name="Kuo A."/>
            <person name="Zuccaro A."/>
            <person name="Kohler A."/>
            <person name="Nagy L.G."/>
            <person name="Floudas D."/>
            <person name="Copeland A."/>
            <person name="Barry K.W."/>
            <person name="Cichocki N."/>
            <person name="Veneault-Fourrey C."/>
            <person name="LaButti K."/>
            <person name="Lindquist E.A."/>
            <person name="Lipzen A."/>
            <person name="Lundell T."/>
            <person name="Morin E."/>
            <person name="Murat C."/>
            <person name="Sun H."/>
            <person name="Tunlid A."/>
            <person name="Henrissat B."/>
            <person name="Grigoriev I.V."/>
            <person name="Hibbett D.S."/>
            <person name="Martin F."/>
            <person name="Nordberg H.P."/>
            <person name="Cantor M.N."/>
            <person name="Hua S.X."/>
        </authorList>
    </citation>
    <scope>NUCLEOTIDE SEQUENCE [LARGE SCALE GENOMIC DNA]</scope>
    <source>
        <strain evidence="1 2">MAFF 305830</strain>
    </source>
</reference>
<evidence type="ECO:0000313" key="1">
    <source>
        <dbReference type="EMBL" id="KIM23234.1"/>
    </source>
</evidence>
<dbReference type="AlphaFoldDB" id="A0A0C3AT90"/>
<sequence>MHALFELTGGKPVIYLFSPTPLSAKVQLELVPEWSFSAIYPVKKFEETKNGGQAVTWDVLVKPGSLLIDKESQAEVSYLYWEAKSNPSPPTPAISRSASPVGSIPTQLEVFDPSVPNLTPSNSILLNIDQVPLYLDKALSALGLHTEARTSFITYWLPDMLKHNSIALRFIPQHAYEASAPLKVEPQPSLTVRIFMLWRGLLPCEVEEDGWSEAIARAEAMSVESWKGIVGIPDLFRPVTEGDGFRVLEWGGMEVK</sequence>
<dbReference type="HOGENOM" id="CLU_028134_0_0_1"/>
<dbReference type="EMBL" id="KN824340">
    <property type="protein sequence ID" value="KIM23234.1"/>
    <property type="molecule type" value="Genomic_DNA"/>
</dbReference>
<keyword evidence="2" id="KW-1185">Reference proteome</keyword>
<dbReference type="STRING" id="933852.A0A0C3AT90"/>
<proteinExistence type="predicted"/>
<protein>
    <submittedName>
        <fullName evidence="1">Uncharacterized protein</fullName>
    </submittedName>
</protein>
<organism evidence="1 2">
    <name type="scientific">Serendipita vermifera MAFF 305830</name>
    <dbReference type="NCBI Taxonomy" id="933852"/>
    <lineage>
        <taxon>Eukaryota</taxon>
        <taxon>Fungi</taxon>
        <taxon>Dikarya</taxon>
        <taxon>Basidiomycota</taxon>
        <taxon>Agaricomycotina</taxon>
        <taxon>Agaricomycetes</taxon>
        <taxon>Sebacinales</taxon>
        <taxon>Serendipitaceae</taxon>
        <taxon>Serendipita</taxon>
    </lineage>
</organism>
<evidence type="ECO:0000313" key="2">
    <source>
        <dbReference type="Proteomes" id="UP000054097"/>
    </source>
</evidence>
<dbReference type="Proteomes" id="UP000054097">
    <property type="component" value="Unassembled WGS sequence"/>
</dbReference>
<reference evidence="2" key="2">
    <citation type="submission" date="2015-01" db="EMBL/GenBank/DDBJ databases">
        <title>Evolutionary Origins and Diversification of the Mycorrhizal Mutualists.</title>
        <authorList>
            <consortium name="DOE Joint Genome Institute"/>
            <consortium name="Mycorrhizal Genomics Consortium"/>
            <person name="Kohler A."/>
            <person name="Kuo A."/>
            <person name="Nagy L.G."/>
            <person name="Floudas D."/>
            <person name="Copeland A."/>
            <person name="Barry K.W."/>
            <person name="Cichocki N."/>
            <person name="Veneault-Fourrey C."/>
            <person name="LaButti K."/>
            <person name="Lindquist E.A."/>
            <person name="Lipzen A."/>
            <person name="Lundell T."/>
            <person name="Morin E."/>
            <person name="Murat C."/>
            <person name="Riley R."/>
            <person name="Ohm R."/>
            <person name="Sun H."/>
            <person name="Tunlid A."/>
            <person name="Henrissat B."/>
            <person name="Grigoriev I.V."/>
            <person name="Hibbett D.S."/>
            <person name="Martin F."/>
        </authorList>
    </citation>
    <scope>NUCLEOTIDE SEQUENCE [LARGE SCALE GENOMIC DNA]</scope>
    <source>
        <strain evidence="2">MAFF 305830</strain>
    </source>
</reference>